<comment type="subcellular location">
    <subcellularLocation>
        <location evidence="1">Endoplasmic reticulum membrane</location>
        <topology evidence="1">Multi-pass membrane protein</topology>
    </subcellularLocation>
</comment>
<accession>A0A0W4ZSA9</accession>
<organism evidence="11 12">
    <name type="scientific">Pneumocystis jirovecii (strain RU7)</name>
    <name type="common">Human pneumocystis pneumonia agent</name>
    <dbReference type="NCBI Taxonomy" id="1408657"/>
    <lineage>
        <taxon>Eukaryota</taxon>
        <taxon>Fungi</taxon>
        <taxon>Dikarya</taxon>
        <taxon>Ascomycota</taxon>
        <taxon>Taphrinomycotina</taxon>
        <taxon>Pneumocystomycetes</taxon>
        <taxon>Pneumocystaceae</taxon>
        <taxon>Pneumocystis</taxon>
    </lineage>
</organism>
<keyword evidence="5 10" id="KW-0812">Transmembrane</keyword>
<dbReference type="VEuPathDB" id="FungiDB:T551_01343"/>
<name>A0A0W4ZSA9_PNEJ7</name>
<sequence length="418" mass="48475">MTKADSIQIYKWNFEISIYTFLFIFFYSNFNNSFFSFNTVYFILSILPLDSYFLILLHFSILPFISNFTFPSLSIEEISLVSQVLTNLLAYLISSKNSLPHELFFILAIFGPIIGVLLAIPFLKESIKISQISSRYRTPLMKIKYIGCAIISYFIIIISILIIQHYGFKKHFTKDKNLIFWLINYIIYENGSVIRQKMLLWWFTCLIISIFFIRTFFCQHKSKMVCNNKKILYSELNKKRKFFHAVIVIMFLPTLYLDPLFSNISFSIALLLFFISEVIRVFALPPYGLSLHSFLSKFTDERDNKGKIIISHFYLLIGCASPLWLDFAGIVFDQQNQYKLKLGTISGILCLGFGDSAASLVGKKIGKLHWPNSKKTLEGTFAFILAVFFGGILTEYMSWINDVIIWTDFFMATIMTGK</sequence>
<dbReference type="GO" id="GO:0005789">
    <property type="term" value="C:endoplasmic reticulum membrane"/>
    <property type="evidence" value="ECO:0007669"/>
    <property type="project" value="UniProtKB-SubCell"/>
</dbReference>
<feature type="transmembrane region" description="Helical" evidence="10">
    <location>
        <begin position="241"/>
        <end position="258"/>
    </location>
</feature>
<evidence type="ECO:0000256" key="4">
    <source>
        <dbReference type="ARBA" id="ARBA00022679"/>
    </source>
</evidence>
<keyword evidence="8 10" id="KW-1133">Transmembrane helix</keyword>
<keyword evidence="7" id="KW-0256">Endoplasmic reticulum</keyword>
<dbReference type="PANTHER" id="PTHR13205">
    <property type="entry name" value="TRANSMEMBRANE PROTEIN 15-RELATED"/>
    <property type="match status" value="1"/>
</dbReference>
<evidence type="ECO:0000313" key="11">
    <source>
        <dbReference type="EMBL" id="KTW31271.1"/>
    </source>
</evidence>
<keyword evidence="9 10" id="KW-0472">Membrane</keyword>
<evidence type="ECO:0000256" key="1">
    <source>
        <dbReference type="ARBA" id="ARBA00004477"/>
    </source>
</evidence>
<comment type="caution">
    <text evidence="11">The sequence shown here is derived from an EMBL/GenBank/DDBJ whole genome shotgun (WGS) entry which is preliminary data.</text>
</comment>
<evidence type="ECO:0000256" key="8">
    <source>
        <dbReference type="ARBA" id="ARBA00022989"/>
    </source>
</evidence>
<dbReference type="eggNOG" id="KOG2468">
    <property type="taxonomic scope" value="Eukaryota"/>
</dbReference>
<dbReference type="Proteomes" id="UP000053447">
    <property type="component" value="Unassembled WGS sequence"/>
</dbReference>
<dbReference type="InterPro" id="IPR032974">
    <property type="entry name" value="Polypren_kinase"/>
</dbReference>
<feature type="transmembrane region" description="Helical" evidence="10">
    <location>
        <begin position="143"/>
        <end position="166"/>
    </location>
</feature>
<dbReference type="PANTHER" id="PTHR13205:SF15">
    <property type="entry name" value="DOLICHOL KINASE"/>
    <property type="match status" value="1"/>
</dbReference>
<feature type="transmembrane region" description="Helical" evidence="10">
    <location>
        <begin position="42"/>
        <end position="65"/>
    </location>
</feature>
<evidence type="ECO:0000256" key="7">
    <source>
        <dbReference type="ARBA" id="ARBA00022824"/>
    </source>
</evidence>
<keyword evidence="4" id="KW-0808">Transferase</keyword>
<feature type="transmembrane region" description="Helical" evidence="10">
    <location>
        <begin position="381"/>
        <end position="400"/>
    </location>
</feature>
<dbReference type="GO" id="GO:0004168">
    <property type="term" value="F:dolichol kinase activity"/>
    <property type="evidence" value="ECO:0007669"/>
    <property type="project" value="UniProtKB-EC"/>
</dbReference>
<evidence type="ECO:0000256" key="3">
    <source>
        <dbReference type="ARBA" id="ARBA00012132"/>
    </source>
</evidence>
<evidence type="ECO:0000256" key="2">
    <source>
        <dbReference type="ARBA" id="ARBA00010794"/>
    </source>
</evidence>
<dbReference type="EMBL" id="LFWA01000005">
    <property type="protein sequence ID" value="KTW31271.1"/>
    <property type="molecule type" value="Genomic_DNA"/>
</dbReference>
<gene>
    <name evidence="11" type="ORF">T551_01343</name>
</gene>
<keyword evidence="12" id="KW-1185">Reference proteome</keyword>
<keyword evidence="6" id="KW-0418">Kinase</keyword>
<dbReference type="STRING" id="1408657.A0A0W4ZSA9"/>
<evidence type="ECO:0000256" key="9">
    <source>
        <dbReference type="ARBA" id="ARBA00023136"/>
    </source>
</evidence>
<dbReference type="RefSeq" id="XP_018230261.1">
    <property type="nucleotide sequence ID" value="XM_018373606.1"/>
</dbReference>
<dbReference type="OrthoDB" id="377083at2759"/>
<dbReference type="GeneID" id="28939861"/>
<evidence type="ECO:0000256" key="10">
    <source>
        <dbReference type="SAM" id="Phobius"/>
    </source>
</evidence>
<evidence type="ECO:0000256" key="5">
    <source>
        <dbReference type="ARBA" id="ARBA00022692"/>
    </source>
</evidence>
<feature type="transmembrane region" description="Helical" evidence="10">
    <location>
        <begin position="342"/>
        <end position="361"/>
    </location>
</feature>
<dbReference type="EC" id="2.7.1.108" evidence="3"/>
<comment type="similarity">
    <text evidence="2">Belongs to the polyprenol kinase family.</text>
</comment>
<proteinExistence type="inferred from homology"/>
<dbReference type="AlphaFoldDB" id="A0A0W4ZSA9"/>
<feature type="transmembrane region" description="Helical" evidence="10">
    <location>
        <begin position="264"/>
        <end position="287"/>
    </location>
</feature>
<feature type="transmembrane region" description="Helical" evidence="10">
    <location>
        <begin position="105"/>
        <end position="123"/>
    </location>
</feature>
<evidence type="ECO:0000256" key="6">
    <source>
        <dbReference type="ARBA" id="ARBA00022777"/>
    </source>
</evidence>
<dbReference type="GO" id="GO:0043048">
    <property type="term" value="P:dolichyl monophosphate biosynthetic process"/>
    <property type="evidence" value="ECO:0007669"/>
    <property type="project" value="TreeGrafter"/>
</dbReference>
<reference evidence="12" key="1">
    <citation type="journal article" date="2016" name="Nat. Commun.">
        <title>Genome analysis of three Pneumocystis species reveals adaptation mechanisms to life exclusively in mammalian hosts.</title>
        <authorList>
            <person name="Ma L."/>
            <person name="Chen Z."/>
            <person name="Huang D.W."/>
            <person name="Kutty G."/>
            <person name="Ishihara M."/>
            <person name="Wang H."/>
            <person name="Abouelleil A."/>
            <person name="Bishop L."/>
            <person name="Davey E."/>
            <person name="Deng R."/>
            <person name="Deng X."/>
            <person name="Fan L."/>
            <person name="Fantoni G."/>
            <person name="Fitzgerald M."/>
            <person name="Gogineni E."/>
            <person name="Goldberg J.M."/>
            <person name="Handley G."/>
            <person name="Hu X."/>
            <person name="Huber C."/>
            <person name="Jiao X."/>
            <person name="Jones K."/>
            <person name="Levin J.Z."/>
            <person name="Liu Y."/>
            <person name="Macdonald P."/>
            <person name="Melnikov A."/>
            <person name="Raley C."/>
            <person name="Sassi M."/>
            <person name="Sherman B.T."/>
            <person name="Song X."/>
            <person name="Sykes S."/>
            <person name="Tran B."/>
            <person name="Walsh L."/>
            <person name="Xia Y."/>
            <person name="Yang J."/>
            <person name="Young S."/>
            <person name="Zeng Q."/>
            <person name="Zheng X."/>
            <person name="Stephens R."/>
            <person name="Nusbaum C."/>
            <person name="Birren B.W."/>
            <person name="Azadi P."/>
            <person name="Lempicki R.A."/>
            <person name="Cuomo C.A."/>
            <person name="Kovacs J.A."/>
        </authorList>
    </citation>
    <scope>NUCLEOTIDE SEQUENCE [LARGE SCALE GENOMIC DNA]</scope>
    <source>
        <strain evidence="12">RU7</strain>
    </source>
</reference>
<feature type="transmembrane region" description="Helical" evidence="10">
    <location>
        <begin position="12"/>
        <end position="30"/>
    </location>
</feature>
<protein>
    <recommendedName>
        <fullName evidence="3">dolichol kinase</fullName>
        <ecNumber evidence="3">2.7.1.108</ecNumber>
    </recommendedName>
</protein>
<feature type="transmembrane region" description="Helical" evidence="10">
    <location>
        <begin position="308"/>
        <end position="330"/>
    </location>
</feature>
<evidence type="ECO:0000313" key="12">
    <source>
        <dbReference type="Proteomes" id="UP000053447"/>
    </source>
</evidence>
<feature type="transmembrane region" description="Helical" evidence="10">
    <location>
        <begin position="199"/>
        <end position="220"/>
    </location>
</feature>